<feature type="transmembrane region" description="Helical" evidence="1">
    <location>
        <begin position="82"/>
        <end position="99"/>
    </location>
</feature>
<name>A0A8S1VZ89_PAROT</name>
<evidence type="ECO:0000256" key="1">
    <source>
        <dbReference type="SAM" id="Phobius"/>
    </source>
</evidence>
<comment type="caution">
    <text evidence="2">The sequence shown here is derived from an EMBL/GenBank/DDBJ whole genome shotgun (WGS) entry which is preliminary data.</text>
</comment>
<accession>A0A8S1VZ89</accession>
<feature type="transmembrane region" description="Helical" evidence="1">
    <location>
        <begin position="13"/>
        <end position="37"/>
    </location>
</feature>
<feature type="transmembrane region" description="Helical" evidence="1">
    <location>
        <begin position="192"/>
        <end position="214"/>
    </location>
</feature>
<proteinExistence type="predicted"/>
<keyword evidence="1" id="KW-0812">Transmembrane</keyword>
<dbReference type="EMBL" id="CAJJDP010000079">
    <property type="protein sequence ID" value="CAD8183298.1"/>
    <property type="molecule type" value="Genomic_DNA"/>
</dbReference>
<evidence type="ECO:0008006" key="4">
    <source>
        <dbReference type="Google" id="ProtNLM"/>
    </source>
</evidence>
<dbReference type="Proteomes" id="UP000683925">
    <property type="component" value="Unassembled WGS sequence"/>
</dbReference>
<evidence type="ECO:0000313" key="2">
    <source>
        <dbReference type="EMBL" id="CAD8183298.1"/>
    </source>
</evidence>
<reference evidence="2" key="1">
    <citation type="submission" date="2021-01" db="EMBL/GenBank/DDBJ databases">
        <authorList>
            <consortium name="Genoscope - CEA"/>
            <person name="William W."/>
        </authorList>
    </citation>
    <scope>NUCLEOTIDE SEQUENCE</scope>
</reference>
<organism evidence="2 3">
    <name type="scientific">Paramecium octaurelia</name>
    <dbReference type="NCBI Taxonomy" id="43137"/>
    <lineage>
        <taxon>Eukaryota</taxon>
        <taxon>Sar</taxon>
        <taxon>Alveolata</taxon>
        <taxon>Ciliophora</taxon>
        <taxon>Intramacronucleata</taxon>
        <taxon>Oligohymenophorea</taxon>
        <taxon>Peniculida</taxon>
        <taxon>Parameciidae</taxon>
        <taxon>Paramecium</taxon>
    </lineage>
</organism>
<keyword evidence="1" id="KW-1133">Transmembrane helix</keyword>
<sequence>MLSIGNLILQLKIFYTLVNFVNLIANLVKNISLLLLIDQIKLSKNLRQSFPRLKTVNYSLGVTSGRSFLPTYLLIVVSTYPFFFMNFHCIIVTIFVIISQKRGLIKSKQNEFSSAGHFSKQVLKKFLSTSFHQNNLCEIQMNFNHQNGNFLFRKDTHLSTLKTSKLLYNNQQRPNYFFNINLNLQHEIKEQLMFWLISLLFISQIIGQLDYFYYPQIFGLGGIQCPDLHIFRPDMHPHQCVSYAFICKGVTEIKIITVANSTQYVCHLRFQPFGAGTPTTNLISFHCGQAYGVSLVMEKQIDGHYRNYCKDLSRDLQKMFDICILPQISFFRCQICKRPFFGYLCSEVENFYDQHSTDPMIMCPDNCLECSVTENTLKCKLCRHGYSSIHSGDGGCLLDCKGHISCKLNDTMDTVYSPECKVGYRSEQSQCFGPSLPCEVPIKNEPYCQKCVEGFYLIQDFLDNPNFVR</sequence>
<protein>
    <recommendedName>
        <fullName evidence="4">Transmembrane protein</fullName>
    </recommendedName>
</protein>
<evidence type="ECO:0000313" key="3">
    <source>
        <dbReference type="Proteomes" id="UP000683925"/>
    </source>
</evidence>
<dbReference type="OrthoDB" id="10430173at2759"/>
<dbReference type="AlphaFoldDB" id="A0A8S1VZ89"/>
<keyword evidence="1" id="KW-0472">Membrane</keyword>
<gene>
    <name evidence="2" type="ORF">POCTA_138.1.T0800250</name>
</gene>
<keyword evidence="3" id="KW-1185">Reference proteome</keyword>